<sequence>MRNSVHGEYVKGDLIYADPEERHPYLCSRKAMYSTRGLESLVTEAAQLGFTLTTAKDRNGNDRPFIVLNNVFAVEALSKFDASYKDFKHACAMFSNGYMASRFDFKDYDEYKKVITSGKPRLFRVKVARHKSASFEPSSCQGNSTTHKTLRKRFNFIQENGSFAQIEEDHWETSYPLNMCADTPRITAVMSEKGYRDMPAIARLPIICTF</sequence>
<dbReference type="AlphaFoldDB" id="A0AAN8FDL0"/>
<name>A0AAN8FDL0_TRICO</name>
<evidence type="ECO:0000313" key="1">
    <source>
        <dbReference type="EMBL" id="KAK5975080.1"/>
    </source>
</evidence>
<organism evidence="1 2">
    <name type="scientific">Trichostrongylus colubriformis</name>
    <name type="common">Black scour worm</name>
    <dbReference type="NCBI Taxonomy" id="6319"/>
    <lineage>
        <taxon>Eukaryota</taxon>
        <taxon>Metazoa</taxon>
        <taxon>Ecdysozoa</taxon>
        <taxon>Nematoda</taxon>
        <taxon>Chromadorea</taxon>
        <taxon>Rhabditida</taxon>
        <taxon>Rhabditina</taxon>
        <taxon>Rhabditomorpha</taxon>
        <taxon>Strongyloidea</taxon>
        <taxon>Trichostrongylidae</taxon>
        <taxon>Trichostrongylus</taxon>
    </lineage>
</organism>
<evidence type="ECO:0000313" key="2">
    <source>
        <dbReference type="Proteomes" id="UP001331761"/>
    </source>
</evidence>
<dbReference type="Proteomes" id="UP001331761">
    <property type="component" value="Unassembled WGS sequence"/>
</dbReference>
<protein>
    <submittedName>
        <fullName evidence="1">Uncharacterized protein</fullName>
    </submittedName>
</protein>
<dbReference type="EMBL" id="WIXE01013475">
    <property type="protein sequence ID" value="KAK5975080.1"/>
    <property type="molecule type" value="Genomic_DNA"/>
</dbReference>
<keyword evidence="2" id="KW-1185">Reference proteome</keyword>
<feature type="non-terminal residue" evidence="1">
    <location>
        <position position="210"/>
    </location>
</feature>
<proteinExistence type="predicted"/>
<reference evidence="1 2" key="1">
    <citation type="submission" date="2019-10" db="EMBL/GenBank/DDBJ databases">
        <title>Assembly and Annotation for the nematode Trichostrongylus colubriformis.</title>
        <authorList>
            <person name="Martin J."/>
        </authorList>
    </citation>
    <scope>NUCLEOTIDE SEQUENCE [LARGE SCALE GENOMIC DNA]</scope>
    <source>
        <strain evidence="1">G859</strain>
        <tissue evidence="1">Whole worm</tissue>
    </source>
</reference>
<accession>A0AAN8FDL0</accession>
<comment type="caution">
    <text evidence="1">The sequence shown here is derived from an EMBL/GenBank/DDBJ whole genome shotgun (WGS) entry which is preliminary data.</text>
</comment>
<gene>
    <name evidence="1" type="ORF">GCK32_016614</name>
</gene>